<dbReference type="AlphaFoldDB" id="A0A9Y2F5H4"/>
<dbReference type="KEGG" id="arue:QQX03_02410"/>
<keyword evidence="2 9" id="KW-1003">Cell membrane</keyword>
<sequence>MNEFLTRNRMIGLGIAALIFVSDQFIKWLVDGPLGLSRELDKMDLLPFFDLTRVHNRGVSLGLFEATSEEMRWILVGVTALIAIVVAVWMFRERLLGDIIGLGMILGGALGNIVDRTRFGYVLDYADFHIGDFRPFLIFNVADAAITIGVVIILVRSFFVSDKERQAEQIAEEGPRARPVE</sequence>
<keyword evidence="6 9" id="KW-0378">Hydrolase</keyword>
<gene>
    <name evidence="9 11" type="primary">lspA</name>
    <name evidence="11" type="ORF">QQX03_02410</name>
</gene>
<keyword evidence="4 9" id="KW-0812">Transmembrane</keyword>
<accession>A0A9Y2F5H4</accession>
<dbReference type="PANTHER" id="PTHR33695:SF1">
    <property type="entry name" value="LIPOPROTEIN SIGNAL PEPTIDASE"/>
    <property type="match status" value="1"/>
</dbReference>
<comment type="pathway">
    <text evidence="9">Protein modification; lipoprotein biosynthesis (signal peptide cleavage).</text>
</comment>
<comment type="caution">
    <text evidence="9">Lacks conserved residue(s) required for the propagation of feature annotation.</text>
</comment>
<dbReference type="EC" id="3.4.23.36" evidence="9"/>
<comment type="function">
    <text evidence="9">This protein specifically catalyzes the removal of signal peptides from prolipoproteins.</text>
</comment>
<protein>
    <recommendedName>
        <fullName evidence="9">Lipoprotein signal peptidase</fullName>
        <ecNumber evidence="9">3.4.23.36</ecNumber>
    </recommendedName>
    <alternativeName>
        <fullName evidence="9">Prolipoprotein signal peptidase</fullName>
    </alternativeName>
    <alternativeName>
        <fullName evidence="9">Signal peptidase II</fullName>
        <shortName evidence="9">SPase II</shortName>
    </alternativeName>
</protein>
<evidence type="ECO:0000313" key="12">
    <source>
        <dbReference type="Proteomes" id="UP001231445"/>
    </source>
</evidence>
<evidence type="ECO:0000256" key="1">
    <source>
        <dbReference type="ARBA" id="ARBA00006139"/>
    </source>
</evidence>
<evidence type="ECO:0000256" key="5">
    <source>
        <dbReference type="ARBA" id="ARBA00022750"/>
    </source>
</evidence>
<dbReference type="InterPro" id="IPR001872">
    <property type="entry name" value="Peptidase_A8"/>
</dbReference>
<evidence type="ECO:0000256" key="7">
    <source>
        <dbReference type="ARBA" id="ARBA00022989"/>
    </source>
</evidence>
<comment type="similarity">
    <text evidence="1 9 10">Belongs to the peptidase A8 family.</text>
</comment>
<dbReference type="EMBL" id="CP127221">
    <property type="protein sequence ID" value="WIW95980.1"/>
    <property type="molecule type" value="Genomic_DNA"/>
</dbReference>
<evidence type="ECO:0000256" key="4">
    <source>
        <dbReference type="ARBA" id="ARBA00022692"/>
    </source>
</evidence>
<feature type="transmembrane region" description="Helical" evidence="9">
    <location>
        <begin position="71"/>
        <end position="90"/>
    </location>
</feature>
<evidence type="ECO:0000256" key="2">
    <source>
        <dbReference type="ARBA" id="ARBA00022475"/>
    </source>
</evidence>
<dbReference type="PANTHER" id="PTHR33695">
    <property type="entry name" value="LIPOPROTEIN SIGNAL PEPTIDASE"/>
    <property type="match status" value="1"/>
</dbReference>
<evidence type="ECO:0000256" key="8">
    <source>
        <dbReference type="ARBA" id="ARBA00023136"/>
    </source>
</evidence>
<dbReference type="NCBIfam" id="TIGR00077">
    <property type="entry name" value="lspA"/>
    <property type="match status" value="1"/>
</dbReference>
<name>A0A9Y2F5H4_9SPHN</name>
<evidence type="ECO:0000313" key="11">
    <source>
        <dbReference type="EMBL" id="WIW95980.1"/>
    </source>
</evidence>
<keyword evidence="5 9" id="KW-0064">Aspartyl protease</keyword>
<evidence type="ECO:0000256" key="10">
    <source>
        <dbReference type="RuleBase" id="RU004181"/>
    </source>
</evidence>
<dbReference type="RefSeq" id="WP_285976292.1">
    <property type="nucleotide sequence ID" value="NZ_CP127221.1"/>
</dbReference>
<keyword evidence="7 9" id="KW-1133">Transmembrane helix</keyword>
<dbReference type="HAMAP" id="MF_00161">
    <property type="entry name" value="LspA"/>
    <property type="match status" value="1"/>
</dbReference>
<proteinExistence type="inferred from homology"/>
<dbReference type="Pfam" id="PF01252">
    <property type="entry name" value="Peptidase_A8"/>
    <property type="match status" value="1"/>
</dbReference>
<dbReference type="GO" id="GO:0004190">
    <property type="term" value="F:aspartic-type endopeptidase activity"/>
    <property type="evidence" value="ECO:0007669"/>
    <property type="project" value="UniProtKB-UniRule"/>
</dbReference>
<evidence type="ECO:0000256" key="3">
    <source>
        <dbReference type="ARBA" id="ARBA00022670"/>
    </source>
</evidence>
<evidence type="ECO:0000256" key="9">
    <source>
        <dbReference type="HAMAP-Rule" id="MF_00161"/>
    </source>
</evidence>
<keyword evidence="3 9" id="KW-0645">Protease</keyword>
<dbReference type="Proteomes" id="UP001231445">
    <property type="component" value="Chromosome"/>
</dbReference>
<dbReference type="PRINTS" id="PR00781">
    <property type="entry name" value="LIPOSIGPTASE"/>
</dbReference>
<feature type="transmembrane region" description="Helical" evidence="9">
    <location>
        <begin position="95"/>
        <end position="114"/>
    </location>
</feature>
<feature type="transmembrane region" description="Helical" evidence="9">
    <location>
        <begin position="134"/>
        <end position="155"/>
    </location>
</feature>
<keyword evidence="12" id="KW-1185">Reference proteome</keyword>
<comment type="catalytic activity">
    <reaction evidence="9">
        <text>Release of signal peptides from bacterial membrane prolipoproteins. Hydrolyzes -Xaa-Yaa-Zaa-|-(S,diacylglyceryl)Cys-, in which Xaa is hydrophobic (preferably Leu), and Yaa (Ala or Ser) and Zaa (Gly or Ala) have small, neutral side chains.</text>
        <dbReference type="EC" id="3.4.23.36"/>
    </reaction>
</comment>
<keyword evidence="8 9" id="KW-0472">Membrane</keyword>
<feature type="active site" evidence="9">
    <location>
        <position position="124"/>
    </location>
</feature>
<evidence type="ECO:0000256" key="6">
    <source>
        <dbReference type="ARBA" id="ARBA00022801"/>
    </source>
</evidence>
<feature type="active site" evidence="9">
    <location>
        <position position="143"/>
    </location>
</feature>
<reference evidence="11 12" key="1">
    <citation type="submission" date="2023-06" db="EMBL/GenBank/DDBJ databases">
        <title>Altererythrobacter rubellus NBRC 112769 genome.</title>
        <authorList>
            <person name="Zhang K."/>
        </authorList>
    </citation>
    <scope>NUCLEOTIDE SEQUENCE [LARGE SCALE GENOMIC DNA]</scope>
    <source>
        <strain evidence="11 12">NBRC 112769</strain>
    </source>
</reference>
<dbReference type="GO" id="GO:0005886">
    <property type="term" value="C:plasma membrane"/>
    <property type="evidence" value="ECO:0007669"/>
    <property type="project" value="UniProtKB-SubCell"/>
</dbReference>
<organism evidence="11 12">
    <name type="scientific">Altererythrobacter rubellus</name>
    <dbReference type="NCBI Taxonomy" id="2173831"/>
    <lineage>
        <taxon>Bacteria</taxon>
        <taxon>Pseudomonadati</taxon>
        <taxon>Pseudomonadota</taxon>
        <taxon>Alphaproteobacteria</taxon>
        <taxon>Sphingomonadales</taxon>
        <taxon>Erythrobacteraceae</taxon>
        <taxon>Altererythrobacter</taxon>
    </lineage>
</organism>
<dbReference type="GO" id="GO:0006508">
    <property type="term" value="P:proteolysis"/>
    <property type="evidence" value="ECO:0007669"/>
    <property type="project" value="UniProtKB-KW"/>
</dbReference>
<comment type="subcellular location">
    <subcellularLocation>
        <location evidence="9">Cell membrane</location>
        <topology evidence="9">Multi-pass membrane protein</topology>
    </subcellularLocation>
</comment>